<feature type="compositionally biased region" description="Polar residues" evidence="1">
    <location>
        <begin position="172"/>
        <end position="191"/>
    </location>
</feature>
<dbReference type="PaxDb" id="5507-FOXG_07872P0"/>
<feature type="region of interest" description="Disordered" evidence="1">
    <location>
        <begin position="169"/>
        <end position="192"/>
    </location>
</feature>
<evidence type="ECO:0000313" key="2">
    <source>
        <dbReference type="EMBL" id="EGU85537.1"/>
    </source>
</evidence>
<dbReference type="AlphaFoldDB" id="F9FC93"/>
<organism evidence="2">
    <name type="scientific">Fusarium oxysporum (strain Fo5176)</name>
    <name type="common">Fusarium vascular wilt</name>
    <dbReference type="NCBI Taxonomy" id="660025"/>
    <lineage>
        <taxon>Eukaryota</taxon>
        <taxon>Fungi</taxon>
        <taxon>Dikarya</taxon>
        <taxon>Ascomycota</taxon>
        <taxon>Pezizomycotina</taxon>
        <taxon>Sordariomycetes</taxon>
        <taxon>Hypocreomycetidae</taxon>
        <taxon>Hypocreales</taxon>
        <taxon>Nectriaceae</taxon>
        <taxon>Fusarium</taxon>
        <taxon>Fusarium oxysporum species complex</taxon>
    </lineage>
</organism>
<gene>
    <name evidence="2" type="ORF">FOXB_04021</name>
</gene>
<feature type="region of interest" description="Disordered" evidence="1">
    <location>
        <begin position="226"/>
        <end position="245"/>
    </location>
</feature>
<reference evidence="2" key="1">
    <citation type="journal article" date="2012" name="Mol. Plant Microbe Interact.">
        <title>A highly conserved effector in Fusarium oxysporum is required for full virulence on Arabidopsis.</title>
        <authorList>
            <person name="Thatcher L.F."/>
            <person name="Gardiner D.M."/>
            <person name="Kazan K."/>
            <person name="Manners J."/>
        </authorList>
    </citation>
    <scope>NUCLEOTIDE SEQUENCE [LARGE SCALE GENOMIC DNA]</scope>
    <source>
        <strain evidence="2">Fo5176</strain>
    </source>
</reference>
<protein>
    <submittedName>
        <fullName evidence="2">Uncharacterized protein</fullName>
    </submittedName>
</protein>
<evidence type="ECO:0000256" key="1">
    <source>
        <dbReference type="SAM" id="MobiDB-lite"/>
    </source>
</evidence>
<comment type="caution">
    <text evidence="2">The sequence shown here is derived from an EMBL/GenBank/DDBJ whole genome shotgun (WGS) entry which is preliminary data.</text>
</comment>
<dbReference type="EMBL" id="AFQF01001265">
    <property type="protein sequence ID" value="EGU85537.1"/>
    <property type="molecule type" value="Genomic_DNA"/>
</dbReference>
<dbReference type="OrthoDB" id="5065260at2759"/>
<feature type="compositionally biased region" description="Basic and acidic residues" evidence="1">
    <location>
        <begin position="233"/>
        <end position="243"/>
    </location>
</feature>
<name>F9FC93_FUSOF</name>
<feature type="non-terminal residue" evidence="2">
    <location>
        <position position="1"/>
    </location>
</feature>
<proteinExistence type="predicted"/>
<accession>F9FC93</accession>
<sequence>PGAMAIEQRVHKMVGSLSALWSTQAAAQRYTYTTRTMTECFSATQTSFGQAEPTQGADKYWTIEMPECQDCLCTDCAYTNTYTTTLDVFSPSGIAKFPYQVKEVYRGMSAMPADATPTAVPYGFTSGVETCSICGDEPVTATMTYPRGGSPYQESVPTATLAAQTAFERPSTLRTQVADTEATDSPSNENNIRPLENTVLEHKAIQYSGQGPDMADFVKFSLASKSGPNVDDAESKTPGKPSRDINSYAKMRFDAAEAAPSKDVDGAAASKHPPAGVAIAVLVPIALLL</sequence>